<evidence type="ECO:0000256" key="1">
    <source>
        <dbReference type="SAM" id="MobiDB-lite"/>
    </source>
</evidence>
<organism evidence="2 3">
    <name type="scientific">Sesamum alatum</name>
    <dbReference type="NCBI Taxonomy" id="300844"/>
    <lineage>
        <taxon>Eukaryota</taxon>
        <taxon>Viridiplantae</taxon>
        <taxon>Streptophyta</taxon>
        <taxon>Embryophyta</taxon>
        <taxon>Tracheophyta</taxon>
        <taxon>Spermatophyta</taxon>
        <taxon>Magnoliopsida</taxon>
        <taxon>eudicotyledons</taxon>
        <taxon>Gunneridae</taxon>
        <taxon>Pentapetalae</taxon>
        <taxon>asterids</taxon>
        <taxon>lamiids</taxon>
        <taxon>Lamiales</taxon>
        <taxon>Pedaliaceae</taxon>
        <taxon>Sesamum</taxon>
    </lineage>
</organism>
<keyword evidence="3" id="KW-1185">Reference proteome</keyword>
<sequence length="180" mass="20194">MLEQCFGDPSFTVVATPPDPQDTSPPRTPLQIFASRPSADLTSELAPIRFFPRIRYIRQVPEVDCLPPPQICRRIHALLCKRGFSLPNFQIRRRLNHSIVAADLLRSSSEGLLAKSPFGLRFGEQAIRLGDMMEQWIQWVGAASCLGQRVVFWAAKLTLGLEDKANFEGPTMIRVQAMMG</sequence>
<dbReference type="AlphaFoldDB" id="A0AAE1YAY1"/>
<gene>
    <name evidence="2" type="ORF">Salat_1444400</name>
</gene>
<evidence type="ECO:0000313" key="2">
    <source>
        <dbReference type="EMBL" id="KAK4426757.1"/>
    </source>
</evidence>
<reference evidence="2" key="2">
    <citation type="journal article" date="2024" name="Plant">
        <title>Genomic evolution and insights into agronomic trait innovations of Sesamum species.</title>
        <authorList>
            <person name="Miao H."/>
            <person name="Wang L."/>
            <person name="Qu L."/>
            <person name="Liu H."/>
            <person name="Sun Y."/>
            <person name="Le M."/>
            <person name="Wang Q."/>
            <person name="Wei S."/>
            <person name="Zheng Y."/>
            <person name="Lin W."/>
            <person name="Duan Y."/>
            <person name="Cao H."/>
            <person name="Xiong S."/>
            <person name="Wang X."/>
            <person name="Wei L."/>
            <person name="Li C."/>
            <person name="Ma Q."/>
            <person name="Ju M."/>
            <person name="Zhao R."/>
            <person name="Li G."/>
            <person name="Mu C."/>
            <person name="Tian Q."/>
            <person name="Mei H."/>
            <person name="Zhang T."/>
            <person name="Gao T."/>
            <person name="Zhang H."/>
        </authorList>
    </citation>
    <scope>NUCLEOTIDE SEQUENCE</scope>
    <source>
        <strain evidence="2">3651</strain>
    </source>
</reference>
<reference evidence="2" key="1">
    <citation type="submission" date="2020-06" db="EMBL/GenBank/DDBJ databases">
        <authorList>
            <person name="Li T."/>
            <person name="Hu X."/>
            <person name="Zhang T."/>
            <person name="Song X."/>
            <person name="Zhang H."/>
            <person name="Dai N."/>
            <person name="Sheng W."/>
            <person name="Hou X."/>
            <person name="Wei L."/>
        </authorList>
    </citation>
    <scope>NUCLEOTIDE SEQUENCE</scope>
    <source>
        <strain evidence="2">3651</strain>
        <tissue evidence="2">Leaf</tissue>
    </source>
</reference>
<accession>A0AAE1YAY1</accession>
<evidence type="ECO:0000313" key="3">
    <source>
        <dbReference type="Proteomes" id="UP001293254"/>
    </source>
</evidence>
<feature type="region of interest" description="Disordered" evidence="1">
    <location>
        <begin position="1"/>
        <end position="27"/>
    </location>
</feature>
<protein>
    <submittedName>
        <fullName evidence="2">Uncharacterized protein</fullName>
    </submittedName>
</protein>
<dbReference type="Proteomes" id="UP001293254">
    <property type="component" value="Unassembled WGS sequence"/>
</dbReference>
<comment type="caution">
    <text evidence="2">The sequence shown here is derived from an EMBL/GenBank/DDBJ whole genome shotgun (WGS) entry which is preliminary data.</text>
</comment>
<dbReference type="EMBL" id="JACGWO010000005">
    <property type="protein sequence ID" value="KAK4426757.1"/>
    <property type="molecule type" value="Genomic_DNA"/>
</dbReference>
<name>A0AAE1YAY1_9LAMI</name>
<proteinExistence type="predicted"/>